<reference evidence="2 3" key="1">
    <citation type="submission" date="2020-05" db="EMBL/GenBank/DDBJ databases">
        <title>Ramlibacter rhizophilus sp. nov., isolated from rhizosphere soil of national flower Mugunghwa from South Korea.</title>
        <authorList>
            <person name="Zheng-Fei Y."/>
            <person name="Huan T."/>
        </authorList>
    </citation>
    <scope>NUCLEOTIDE SEQUENCE [LARGE SCALE GENOMIC DNA]</scope>
    <source>
        <strain evidence="2 3">H242</strain>
    </source>
</reference>
<reference evidence="2 3" key="2">
    <citation type="submission" date="2020-05" db="EMBL/GenBank/DDBJ databases">
        <authorList>
            <person name="Khan S.A."/>
            <person name="Jeon C.O."/>
            <person name="Chun B.H."/>
        </authorList>
    </citation>
    <scope>NUCLEOTIDE SEQUENCE [LARGE SCALE GENOMIC DNA]</scope>
    <source>
        <strain evidence="2 3">H242</strain>
    </source>
</reference>
<dbReference type="Pfam" id="PF01068">
    <property type="entry name" value="DNA_ligase_A_M"/>
    <property type="match status" value="1"/>
</dbReference>
<protein>
    <recommendedName>
        <fullName evidence="1">ATP-dependent DNA ligase family profile domain-containing protein</fullName>
    </recommendedName>
</protein>
<evidence type="ECO:0000259" key="1">
    <source>
        <dbReference type="Pfam" id="PF01068"/>
    </source>
</evidence>
<dbReference type="Gene3D" id="3.30.470.30">
    <property type="entry name" value="DNA ligase/mRNA capping enzyme"/>
    <property type="match status" value="1"/>
</dbReference>
<evidence type="ECO:0000313" key="3">
    <source>
        <dbReference type="Proteomes" id="UP000500826"/>
    </source>
</evidence>
<organism evidence="2 3">
    <name type="scientific">Ramlibacter terrae</name>
    <dbReference type="NCBI Taxonomy" id="2732511"/>
    <lineage>
        <taxon>Bacteria</taxon>
        <taxon>Pseudomonadati</taxon>
        <taxon>Pseudomonadota</taxon>
        <taxon>Betaproteobacteria</taxon>
        <taxon>Burkholderiales</taxon>
        <taxon>Comamonadaceae</taxon>
        <taxon>Ramlibacter</taxon>
    </lineage>
</organism>
<keyword evidence="3" id="KW-1185">Reference proteome</keyword>
<feature type="domain" description="ATP-dependent DNA ligase family profile" evidence="1">
    <location>
        <begin position="14"/>
        <end position="71"/>
    </location>
</feature>
<dbReference type="Gene3D" id="3.30.1490.70">
    <property type="match status" value="1"/>
</dbReference>
<proteinExistence type="predicted"/>
<name>A0ABX6P4K1_9BURK</name>
<sequence>MPADLPEALEPELATLVDKPLPGDWIYEIKFDGYRMLARIGGPKDVRIITRRGNDWTERFTALKKELAAASAAGLVRRRDRHAR</sequence>
<dbReference type="SUPFAM" id="SSF56091">
    <property type="entry name" value="DNA ligase/mRNA capping enzyme, catalytic domain"/>
    <property type="match status" value="1"/>
</dbReference>
<accession>A0ABX6P4K1</accession>
<gene>
    <name evidence="2" type="ORF">HK414_19855</name>
</gene>
<dbReference type="InterPro" id="IPR012310">
    <property type="entry name" value="DNA_ligase_ATP-dep_cent"/>
</dbReference>
<dbReference type="Proteomes" id="UP000500826">
    <property type="component" value="Chromosome"/>
</dbReference>
<evidence type="ECO:0000313" key="2">
    <source>
        <dbReference type="EMBL" id="QJW84993.1"/>
    </source>
</evidence>
<dbReference type="EMBL" id="CP053418">
    <property type="protein sequence ID" value="QJW84993.1"/>
    <property type="molecule type" value="Genomic_DNA"/>
</dbReference>